<evidence type="ECO:0000313" key="9">
    <source>
        <dbReference type="Proteomes" id="UP000199144"/>
    </source>
</evidence>
<protein>
    <submittedName>
        <fullName evidence="8">Sulfotransferase family protein</fullName>
    </submittedName>
</protein>
<evidence type="ECO:0000256" key="1">
    <source>
        <dbReference type="ARBA" id="ARBA00004323"/>
    </source>
</evidence>
<dbReference type="AlphaFoldDB" id="A0A1I4JY60"/>
<dbReference type="InterPro" id="IPR005331">
    <property type="entry name" value="Sulfotransferase"/>
</dbReference>
<dbReference type="OrthoDB" id="7867346at2"/>
<dbReference type="GO" id="GO:0016051">
    <property type="term" value="P:carbohydrate biosynthetic process"/>
    <property type="evidence" value="ECO:0007669"/>
    <property type="project" value="InterPro"/>
</dbReference>
<accession>A0A1I4JY60</accession>
<reference evidence="8 9" key="1">
    <citation type="submission" date="2016-10" db="EMBL/GenBank/DDBJ databases">
        <authorList>
            <person name="de Groot N.N."/>
        </authorList>
    </citation>
    <scope>NUCLEOTIDE SEQUENCE [LARGE SCALE GENOMIC DNA]</scope>
    <source>
        <strain evidence="8 9">DSM 15283</strain>
    </source>
</reference>
<dbReference type="PANTHER" id="PTHR12137">
    <property type="entry name" value="CARBOHYDRATE SULFOTRANSFERASE"/>
    <property type="match status" value="1"/>
</dbReference>
<sequence length="253" mass="28973">MDYRPRILDNYQHRRHFLQLVNIPLFGTPFLYMKNHKAACTTVLATLMANLLQKKGEGTESIDMGSVHTPPNTLLLTGPRGLSMPRVMEALADKQVYRFTIVREPVARTVSSFADKILKGEKQKTKLMRYLKRPADSDMSLSQFLDVMAHDEGARDVDRHWRSQRLEVSYDFINYDFVGDMADLNGAMTRIVRRIFDVEHPEVQDTRTSLGHKSMSAELIAAMTATDRKNIETAFGPDFEMYEDVRRTLARAA</sequence>
<gene>
    <name evidence="8" type="ORF">SAMN04488042_1011233</name>
</gene>
<dbReference type="InterPro" id="IPR018011">
    <property type="entry name" value="Carb_sulfotrans_8-10"/>
</dbReference>
<comment type="subcellular location">
    <subcellularLocation>
        <location evidence="1">Golgi apparatus membrane</location>
        <topology evidence="1">Single-pass type II membrane protein</topology>
    </subcellularLocation>
</comment>
<dbReference type="Proteomes" id="UP000199144">
    <property type="component" value="Unassembled WGS sequence"/>
</dbReference>
<keyword evidence="3" id="KW-0812">Transmembrane</keyword>
<dbReference type="STRING" id="254406.SAMN04488042_1011233"/>
<evidence type="ECO:0000256" key="3">
    <source>
        <dbReference type="ARBA" id="ARBA00022692"/>
    </source>
</evidence>
<evidence type="ECO:0000256" key="7">
    <source>
        <dbReference type="ARBA" id="ARBA00023180"/>
    </source>
</evidence>
<keyword evidence="7" id="KW-0325">Glycoprotein</keyword>
<evidence type="ECO:0000256" key="6">
    <source>
        <dbReference type="ARBA" id="ARBA00023136"/>
    </source>
</evidence>
<evidence type="ECO:0000256" key="4">
    <source>
        <dbReference type="ARBA" id="ARBA00022989"/>
    </source>
</evidence>
<dbReference type="GO" id="GO:0008146">
    <property type="term" value="F:sulfotransferase activity"/>
    <property type="evidence" value="ECO:0007669"/>
    <property type="project" value="InterPro"/>
</dbReference>
<proteinExistence type="predicted"/>
<keyword evidence="4" id="KW-1133">Transmembrane helix</keyword>
<dbReference type="Pfam" id="PF03567">
    <property type="entry name" value="Sulfotransfer_2"/>
    <property type="match status" value="1"/>
</dbReference>
<dbReference type="InterPro" id="IPR027417">
    <property type="entry name" value="P-loop_NTPase"/>
</dbReference>
<keyword evidence="5" id="KW-0333">Golgi apparatus</keyword>
<dbReference type="GO" id="GO:0016020">
    <property type="term" value="C:membrane"/>
    <property type="evidence" value="ECO:0007669"/>
    <property type="project" value="InterPro"/>
</dbReference>
<evidence type="ECO:0000256" key="2">
    <source>
        <dbReference type="ARBA" id="ARBA00022679"/>
    </source>
</evidence>
<evidence type="ECO:0000313" key="8">
    <source>
        <dbReference type="EMBL" id="SFL71480.1"/>
    </source>
</evidence>
<organism evidence="8 9">
    <name type="scientific">Shimia aestuarii</name>
    <dbReference type="NCBI Taxonomy" id="254406"/>
    <lineage>
        <taxon>Bacteria</taxon>
        <taxon>Pseudomonadati</taxon>
        <taxon>Pseudomonadota</taxon>
        <taxon>Alphaproteobacteria</taxon>
        <taxon>Rhodobacterales</taxon>
        <taxon>Roseobacteraceae</taxon>
    </lineage>
</organism>
<dbReference type="EMBL" id="FOTQ01000001">
    <property type="protein sequence ID" value="SFL71480.1"/>
    <property type="molecule type" value="Genomic_DNA"/>
</dbReference>
<dbReference type="RefSeq" id="WP_093091838.1">
    <property type="nucleotide sequence ID" value="NZ_FOTQ01000001.1"/>
</dbReference>
<keyword evidence="9" id="KW-1185">Reference proteome</keyword>
<name>A0A1I4JY60_9RHOB</name>
<keyword evidence="2 8" id="KW-0808">Transferase</keyword>
<dbReference type="Gene3D" id="3.40.50.300">
    <property type="entry name" value="P-loop containing nucleotide triphosphate hydrolases"/>
    <property type="match status" value="1"/>
</dbReference>
<evidence type="ECO:0000256" key="5">
    <source>
        <dbReference type="ARBA" id="ARBA00023034"/>
    </source>
</evidence>
<keyword evidence="6" id="KW-0472">Membrane</keyword>
<dbReference type="PANTHER" id="PTHR12137:SF54">
    <property type="entry name" value="CARBOHYDRATE SULFOTRANSFERASE"/>
    <property type="match status" value="1"/>
</dbReference>